<protein>
    <submittedName>
        <fullName evidence="4">GST N-terminal domain-containing protein</fullName>
    </submittedName>
</protein>
<dbReference type="Gene3D" id="3.40.710.10">
    <property type="entry name" value="DD-peptidase/beta-lactamase superfamily"/>
    <property type="match status" value="1"/>
</dbReference>
<reference evidence="4" key="1">
    <citation type="submission" date="2017-02" db="UniProtKB">
        <authorList>
            <consortium name="WormBaseParasite"/>
        </authorList>
    </citation>
    <scope>IDENTIFICATION</scope>
</reference>
<keyword evidence="3" id="KW-1185">Reference proteome</keyword>
<reference evidence="1 3" key="2">
    <citation type="submission" date="2018-11" db="EMBL/GenBank/DDBJ databases">
        <authorList>
            <consortium name="Pathogen Informatics"/>
        </authorList>
    </citation>
    <scope>NUCLEOTIDE SEQUENCE [LARGE SCALE GENOMIC DNA]</scope>
</reference>
<dbReference type="InterPro" id="IPR052907">
    <property type="entry name" value="Beta-lactamase/esterase"/>
</dbReference>
<dbReference type="EMBL" id="UYYG01000045">
    <property type="protein sequence ID" value="VDN52117.1"/>
    <property type="molecule type" value="Genomic_DNA"/>
</dbReference>
<organism evidence="2 4">
    <name type="scientific">Dracunculus medinensis</name>
    <name type="common">Guinea worm</name>
    <dbReference type="NCBI Taxonomy" id="318479"/>
    <lineage>
        <taxon>Eukaryota</taxon>
        <taxon>Metazoa</taxon>
        <taxon>Ecdysozoa</taxon>
        <taxon>Nematoda</taxon>
        <taxon>Chromadorea</taxon>
        <taxon>Rhabditida</taxon>
        <taxon>Spirurina</taxon>
        <taxon>Dracunculoidea</taxon>
        <taxon>Dracunculidae</taxon>
        <taxon>Dracunculus</taxon>
    </lineage>
</organism>
<dbReference type="InterPro" id="IPR012338">
    <property type="entry name" value="Beta-lactam/transpept-like"/>
</dbReference>
<evidence type="ECO:0000313" key="2">
    <source>
        <dbReference type="Proteomes" id="UP000038040"/>
    </source>
</evidence>
<dbReference type="PANTHER" id="PTHR43319:SF3">
    <property type="entry name" value="BETA-LACTAMASE-RELATED DOMAIN-CONTAINING PROTEIN"/>
    <property type="match status" value="1"/>
</dbReference>
<sequence length="97" mass="10769">MASNMGIGTARDLAKVHSLIVEGKLFSERFLRQIHYPQLDEMDIINGYGGQNVRVVLDSKLAYAYVCNGLKAADADNVRPFANLQACLYECLKKNCS</sequence>
<evidence type="ECO:0000313" key="1">
    <source>
        <dbReference type="EMBL" id="VDN52117.1"/>
    </source>
</evidence>
<evidence type="ECO:0000313" key="4">
    <source>
        <dbReference type="WBParaSite" id="DME_0000796501-mRNA-1"/>
    </source>
</evidence>
<dbReference type="AlphaFoldDB" id="A0A0N4UJV6"/>
<evidence type="ECO:0000313" key="3">
    <source>
        <dbReference type="Proteomes" id="UP000274756"/>
    </source>
</evidence>
<dbReference type="Proteomes" id="UP000038040">
    <property type="component" value="Unplaced"/>
</dbReference>
<dbReference type="STRING" id="318479.A0A0N4UJV6"/>
<dbReference type="PANTHER" id="PTHR43319">
    <property type="entry name" value="BETA-LACTAMASE-RELATED"/>
    <property type="match status" value="1"/>
</dbReference>
<dbReference type="OrthoDB" id="5946976at2759"/>
<gene>
    <name evidence="1" type="ORF">DME_LOCUS2090</name>
</gene>
<proteinExistence type="predicted"/>
<name>A0A0N4UJV6_DRAME</name>
<accession>A0A0N4UJV6</accession>
<dbReference type="WBParaSite" id="DME_0000796501-mRNA-1">
    <property type="protein sequence ID" value="DME_0000796501-mRNA-1"/>
    <property type="gene ID" value="DME_0000796501"/>
</dbReference>
<dbReference type="SUPFAM" id="SSF56601">
    <property type="entry name" value="beta-lactamase/transpeptidase-like"/>
    <property type="match status" value="1"/>
</dbReference>
<dbReference type="Proteomes" id="UP000274756">
    <property type="component" value="Unassembled WGS sequence"/>
</dbReference>